<organism evidence="1 2">
    <name type="scientific">Anas platyrhynchos</name>
    <name type="common">Mallard</name>
    <name type="synonym">Anas boschas</name>
    <dbReference type="NCBI Taxonomy" id="8839"/>
    <lineage>
        <taxon>Eukaryota</taxon>
        <taxon>Metazoa</taxon>
        <taxon>Chordata</taxon>
        <taxon>Craniata</taxon>
        <taxon>Vertebrata</taxon>
        <taxon>Euteleostomi</taxon>
        <taxon>Archelosauria</taxon>
        <taxon>Archosauria</taxon>
        <taxon>Dinosauria</taxon>
        <taxon>Saurischia</taxon>
        <taxon>Theropoda</taxon>
        <taxon>Coelurosauria</taxon>
        <taxon>Aves</taxon>
        <taxon>Neognathae</taxon>
        <taxon>Galloanserae</taxon>
        <taxon>Anseriformes</taxon>
        <taxon>Anatidae</taxon>
        <taxon>Anatinae</taxon>
        <taxon>Anas</taxon>
    </lineage>
</organism>
<accession>R0LTC6</accession>
<evidence type="ECO:0000313" key="1">
    <source>
        <dbReference type="EMBL" id="EOB03673.1"/>
    </source>
</evidence>
<name>R0LTC6_ANAPL</name>
<evidence type="ECO:0000313" key="2">
    <source>
        <dbReference type="Proteomes" id="UP000296049"/>
    </source>
</evidence>
<keyword evidence="2" id="KW-1185">Reference proteome</keyword>
<protein>
    <submittedName>
        <fullName evidence="1">Uncharacterized protein</fullName>
    </submittedName>
</protein>
<reference evidence="2" key="1">
    <citation type="journal article" date="2013" name="Nat. Genet.">
        <title>The duck genome and transcriptome provide insight into an avian influenza virus reservoir species.</title>
        <authorList>
            <person name="Huang Y."/>
            <person name="Li Y."/>
            <person name="Burt D.W."/>
            <person name="Chen H."/>
            <person name="Zhang Y."/>
            <person name="Qian W."/>
            <person name="Kim H."/>
            <person name="Gan S."/>
            <person name="Zhao Y."/>
            <person name="Li J."/>
            <person name="Yi K."/>
            <person name="Feng H."/>
            <person name="Zhu P."/>
            <person name="Li B."/>
            <person name="Liu Q."/>
            <person name="Fairley S."/>
            <person name="Magor K.E."/>
            <person name="Du Z."/>
            <person name="Hu X."/>
            <person name="Goodman L."/>
            <person name="Tafer H."/>
            <person name="Vignal A."/>
            <person name="Lee T."/>
            <person name="Kim K.W."/>
            <person name="Sheng Z."/>
            <person name="An Y."/>
            <person name="Searle S."/>
            <person name="Herrero J."/>
            <person name="Groenen M.A."/>
            <person name="Crooijmans R.P."/>
            <person name="Faraut T."/>
            <person name="Cai Q."/>
            <person name="Webster R.G."/>
            <person name="Aldridge J.R."/>
            <person name="Warren W.C."/>
            <person name="Bartschat S."/>
            <person name="Kehr S."/>
            <person name="Marz M."/>
            <person name="Stadler P.F."/>
            <person name="Smith J."/>
            <person name="Kraus R.H."/>
            <person name="Zhao Y."/>
            <person name="Ren L."/>
            <person name="Fei J."/>
            <person name="Morisson M."/>
            <person name="Kaiser P."/>
            <person name="Griffin D.K."/>
            <person name="Rao M."/>
            <person name="Pitel F."/>
            <person name="Wang J."/>
            <person name="Li N."/>
        </authorList>
    </citation>
    <scope>NUCLEOTIDE SEQUENCE [LARGE SCALE GENOMIC DNA]</scope>
</reference>
<gene>
    <name evidence="1" type="ORF">Anapl_17115</name>
</gene>
<proteinExistence type="predicted"/>
<dbReference type="EMBL" id="KB742842">
    <property type="protein sequence ID" value="EOB03673.1"/>
    <property type="molecule type" value="Genomic_DNA"/>
</dbReference>
<dbReference type="AlphaFoldDB" id="R0LTC6"/>
<sequence length="198" mass="22558">MKEASFMLFNESKAHSNHTAQQLPNSDTADETTISIAGASTSQQLLSEMHDMKNLLVLVRTHVNLRDERDSDRDGTLGINKKVTTVTIFQENILCFLPLVMISTLFLWPVGKTSVWTKNIEVRKNHVKGLQFTDHLLHQMLKEGTEKELRLDMDGHCKVILDSVACKLEGQVQEIEKRDWEVPEKNNNSLKNTIEEMA</sequence>
<dbReference type="Proteomes" id="UP000296049">
    <property type="component" value="Unassembled WGS sequence"/>
</dbReference>